<organism evidence="1 2">
    <name type="scientific">Mycena maculata</name>
    <dbReference type="NCBI Taxonomy" id="230809"/>
    <lineage>
        <taxon>Eukaryota</taxon>
        <taxon>Fungi</taxon>
        <taxon>Dikarya</taxon>
        <taxon>Basidiomycota</taxon>
        <taxon>Agaricomycotina</taxon>
        <taxon>Agaricomycetes</taxon>
        <taxon>Agaricomycetidae</taxon>
        <taxon>Agaricales</taxon>
        <taxon>Marasmiineae</taxon>
        <taxon>Mycenaceae</taxon>
        <taxon>Mycena</taxon>
    </lineage>
</organism>
<dbReference type="AlphaFoldDB" id="A0AAD7N3F4"/>
<evidence type="ECO:0000313" key="2">
    <source>
        <dbReference type="Proteomes" id="UP001215280"/>
    </source>
</evidence>
<dbReference type="EMBL" id="JARJLG010000106">
    <property type="protein sequence ID" value="KAJ7744728.1"/>
    <property type="molecule type" value="Genomic_DNA"/>
</dbReference>
<proteinExistence type="predicted"/>
<keyword evidence="2" id="KW-1185">Reference proteome</keyword>
<sequence length="269" mass="32391">MMRNQNFQHSLFLDMDIEEWPKEDSQYPRDLIQLWEDHSFIFKFIQNLTSLSHLSNQHPTFQFDWIYQEIFTRHPDTLLVLRNIMLDYPIFLNFGHILELYGMTYRIFEPFARFQQFLQFPFPEGDSPLDFLMDPIRAGVLYRNPEDIAEDFILLWIYRAKELLEGQSDFPLWGYQLQGIHKCRPSSRLLRELESLNFVPLCNELAPDTEAHENLHDRFLQAEYLRPIVHWLWKFPNPPVEAIAFWDQQIADLEQCIDDHGFSLRFPGY</sequence>
<gene>
    <name evidence="1" type="ORF">DFH07DRAFT_21458</name>
</gene>
<name>A0AAD7N3F4_9AGAR</name>
<reference evidence="1" key="1">
    <citation type="submission" date="2023-03" db="EMBL/GenBank/DDBJ databases">
        <title>Massive genome expansion in bonnet fungi (Mycena s.s.) driven by repeated elements and novel gene families across ecological guilds.</title>
        <authorList>
            <consortium name="Lawrence Berkeley National Laboratory"/>
            <person name="Harder C.B."/>
            <person name="Miyauchi S."/>
            <person name="Viragh M."/>
            <person name="Kuo A."/>
            <person name="Thoen E."/>
            <person name="Andreopoulos B."/>
            <person name="Lu D."/>
            <person name="Skrede I."/>
            <person name="Drula E."/>
            <person name="Henrissat B."/>
            <person name="Morin E."/>
            <person name="Kohler A."/>
            <person name="Barry K."/>
            <person name="LaButti K."/>
            <person name="Morin E."/>
            <person name="Salamov A."/>
            <person name="Lipzen A."/>
            <person name="Mereny Z."/>
            <person name="Hegedus B."/>
            <person name="Baldrian P."/>
            <person name="Stursova M."/>
            <person name="Weitz H."/>
            <person name="Taylor A."/>
            <person name="Grigoriev I.V."/>
            <person name="Nagy L.G."/>
            <person name="Martin F."/>
            <person name="Kauserud H."/>
        </authorList>
    </citation>
    <scope>NUCLEOTIDE SEQUENCE</scope>
    <source>
        <strain evidence="1">CBHHK188m</strain>
    </source>
</reference>
<comment type="caution">
    <text evidence="1">The sequence shown here is derived from an EMBL/GenBank/DDBJ whole genome shotgun (WGS) entry which is preliminary data.</text>
</comment>
<accession>A0AAD7N3F4</accession>
<protein>
    <submittedName>
        <fullName evidence="1">Uncharacterized protein</fullName>
    </submittedName>
</protein>
<evidence type="ECO:0000313" key="1">
    <source>
        <dbReference type="EMBL" id="KAJ7744728.1"/>
    </source>
</evidence>
<dbReference type="Proteomes" id="UP001215280">
    <property type="component" value="Unassembled WGS sequence"/>
</dbReference>